<feature type="non-terminal residue" evidence="1">
    <location>
        <position position="49"/>
    </location>
</feature>
<proteinExistence type="predicted"/>
<dbReference type="Proteomes" id="UP000681720">
    <property type="component" value="Unassembled WGS sequence"/>
</dbReference>
<gene>
    <name evidence="1" type="ORF">GIL414_LOCUS76270</name>
</gene>
<organism evidence="1 2">
    <name type="scientific">Rotaria magnacalcarata</name>
    <dbReference type="NCBI Taxonomy" id="392030"/>
    <lineage>
        <taxon>Eukaryota</taxon>
        <taxon>Metazoa</taxon>
        <taxon>Spiralia</taxon>
        <taxon>Gnathifera</taxon>
        <taxon>Rotifera</taxon>
        <taxon>Eurotatoria</taxon>
        <taxon>Bdelloidea</taxon>
        <taxon>Philodinida</taxon>
        <taxon>Philodinidae</taxon>
        <taxon>Rotaria</taxon>
    </lineage>
</organism>
<protein>
    <submittedName>
        <fullName evidence="1">Uncharacterized protein</fullName>
    </submittedName>
</protein>
<feature type="non-terminal residue" evidence="1">
    <location>
        <position position="1"/>
    </location>
</feature>
<dbReference type="InterPro" id="IPR042231">
    <property type="entry name" value="Cho/carn_acyl_trans_2"/>
</dbReference>
<evidence type="ECO:0000313" key="2">
    <source>
        <dbReference type="Proteomes" id="UP000681720"/>
    </source>
</evidence>
<accession>A0A8S3II30</accession>
<sequence length="49" mass="5603">ALNRDSLDLIERCIFLVCLDQADITDLDEEDDLVNFNTTVKRDFVSLGE</sequence>
<name>A0A8S3II30_9BILA</name>
<dbReference type="AlphaFoldDB" id="A0A8S3II30"/>
<comment type="caution">
    <text evidence="1">The sequence shown here is derived from an EMBL/GenBank/DDBJ whole genome shotgun (WGS) entry which is preliminary data.</text>
</comment>
<dbReference type="EMBL" id="CAJOBJ010344957">
    <property type="protein sequence ID" value="CAF5200086.1"/>
    <property type="molecule type" value="Genomic_DNA"/>
</dbReference>
<reference evidence="1" key="1">
    <citation type="submission" date="2021-02" db="EMBL/GenBank/DDBJ databases">
        <authorList>
            <person name="Nowell W R."/>
        </authorList>
    </citation>
    <scope>NUCLEOTIDE SEQUENCE</scope>
</reference>
<dbReference type="Gene3D" id="3.30.559.70">
    <property type="entry name" value="Choline/Carnitine o-acyltransferase, domain 2"/>
    <property type="match status" value="1"/>
</dbReference>
<dbReference type="SUPFAM" id="SSF52777">
    <property type="entry name" value="CoA-dependent acyltransferases"/>
    <property type="match status" value="1"/>
</dbReference>
<evidence type="ECO:0000313" key="1">
    <source>
        <dbReference type="EMBL" id="CAF5200086.1"/>
    </source>
</evidence>